<feature type="compositionally biased region" description="Polar residues" evidence="6">
    <location>
        <begin position="203"/>
        <end position="213"/>
    </location>
</feature>
<proteinExistence type="predicted"/>
<keyword evidence="9" id="KW-1185">Reference proteome</keyword>
<comment type="caution">
    <text evidence="8">The sequence shown here is derived from an EMBL/GenBank/DDBJ whole genome shotgun (WGS) entry which is preliminary data.</text>
</comment>
<evidence type="ECO:0000259" key="7">
    <source>
        <dbReference type="PROSITE" id="PS51999"/>
    </source>
</evidence>
<dbReference type="GO" id="GO:0008270">
    <property type="term" value="F:zinc ion binding"/>
    <property type="evidence" value="ECO:0007669"/>
    <property type="project" value="UniProtKB-KW"/>
</dbReference>
<dbReference type="Proteomes" id="UP001215280">
    <property type="component" value="Unassembled WGS sequence"/>
</dbReference>
<evidence type="ECO:0000256" key="3">
    <source>
        <dbReference type="ARBA" id="ARBA00022833"/>
    </source>
</evidence>
<evidence type="ECO:0000313" key="9">
    <source>
        <dbReference type="Proteomes" id="UP001215280"/>
    </source>
</evidence>
<dbReference type="PANTHER" id="PTHR33680">
    <property type="entry name" value="OS07G0190500 PROTEIN"/>
    <property type="match status" value="1"/>
</dbReference>
<reference evidence="8" key="1">
    <citation type="submission" date="2023-03" db="EMBL/GenBank/DDBJ databases">
        <title>Massive genome expansion in bonnet fungi (Mycena s.s.) driven by repeated elements and novel gene families across ecological guilds.</title>
        <authorList>
            <consortium name="Lawrence Berkeley National Laboratory"/>
            <person name="Harder C.B."/>
            <person name="Miyauchi S."/>
            <person name="Viragh M."/>
            <person name="Kuo A."/>
            <person name="Thoen E."/>
            <person name="Andreopoulos B."/>
            <person name="Lu D."/>
            <person name="Skrede I."/>
            <person name="Drula E."/>
            <person name="Henrissat B."/>
            <person name="Morin E."/>
            <person name="Kohler A."/>
            <person name="Barry K."/>
            <person name="LaButti K."/>
            <person name="Morin E."/>
            <person name="Salamov A."/>
            <person name="Lipzen A."/>
            <person name="Mereny Z."/>
            <person name="Hegedus B."/>
            <person name="Baldrian P."/>
            <person name="Stursova M."/>
            <person name="Weitz H."/>
            <person name="Taylor A."/>
            <person name="Grigoriev I.V."/>
            <person name="Nagy L.G."/>
            <person name="Martin F."/>
            <person name="Kauserud H."/>
        </authorList>
    </citation>
    <scope>NUCLEOTIDE SEQUENCE</scope>
    <source>
        <strain evidence="8">CBHHK188m</strain>
    </source>
</reference>
<keyword evidence="1" id="KW-0479">Metal-binding</keyword>
<dbReference type="Pfam" id="PF06839">
    <property type="entry name" value="Zn_ribbon_GRF"/>
    <property type="match status" value="1"/>
</dbReference>
<feature type="domain" description="GRF-type" evidence="7">
    <location>
        <begin position="18"/>
        <end position="64"/>
    </location>
</feature>
<feature type="region of interest" description="Disordered" evidence="6">
    <location>
        <begin position="120"/>
        <end position="182"/>
    </location>
</feature>
<feature type="region of interest" description="Disordered" evidence="6">
    <location>
        <begin position="194"/>
        <end position="215"/>
    </location>
</feature>
<feature type="compositionally biased region" description="Low complexity" evidence="6">
    <location>
        <begin position="122"/>
        <end position="141"/>
    </location>
</feature>
<keyword evidence="3" id="KW-0862">Zinc</keyword>
<gene>
    <name evidence="8" type="ORF">DFH07DRAFT_937548</name>
</gene>
<protein>
    <recommendedName>
        <fullName evidence="7">GRF-type domain-containing protein</fullName>
    </recommendedName>
</protein>
<keyword evidence="5" id="KW-0175">Coiled coil</keyword>
<feature type="coiled-coil region" evidence="5">
    <location>
        <begin position="277"/>
        <end position="304"/>
    </location>
</feature>
<feature type="region of interest" description="Disordered" evidence="6">
    <location>
        <begin position="68"/>
        <end position="106"/>
    </location>
</feature>
<feature type="compositionally biased region" description="Polar residues" evidence="6">
    <location>
        <begin position="148"/>
        <end position="161"/>
    </location>
</feature>
<keyword evidence="2 4" id="KW-0863">Zinc-finger</keyword>
<evidence type="ECO:0000313" key="8">
    <source>
        <dbReference type="EMBL" id="KAJ7772560.1"/>
    </source>
</evidence>
<dbReference type="EMBL" id="JARJLG010000019">
    <property type="protein sequence ID" value="KAJ7772560.1"/>
    <property type="molecule type" value="Genomic_DNA"/>
</dbReference>
<name>A0AAD7JXI1_9AGAR</name>
<evidence type="ECO:0000256" key="5">
    <source>
        <dbReference type="SAM" id="Coils"/>
    </source>
</evidence>
<sequence>MSNNDHVAFPVHNGEVRCFRHTDVALVRQVSQTQNNFNRAFYSCEVIEGEGGEICNFFKWEDELALASPPPSQVAPRKRPAPTTEHELSPAQKRSSGSQWTTPRTPASQARLDAILRATGQRPDASTSSTPASPSPSSSRSIGIPQTARPTSSLGSAQVSTPLYRPITPPPTAEGTELHSPLQTLPSSRVLAPVARSEHANGTRRNANSSLPSRSLLDADARLEADPFSSPSGSFTGSGLQSRGAVAYNFLPSAAAGELSPAVREFVDNSNRTAGLIADLERRLTAAEKSNDAKARKMEKLLEQIKTYDISHSKLASQNSSRALASERASTVIFPSHFSIALSRFDLAPGRRHPATF</sequence>
<dbReference type="PROSITE" id="PS51999">
    <property type="entry name" value="ZF_GRF"/>
    <property type="match status" value="1"/>
</dbReference>
<dbReference type="PANTHER" id="PTHR33680:SF1">
    <property type="entry name" value="OS05G0489500 PROTEIN"/>
    <property type="match status" value="1"/>
</dbReference>
<dbReference type="InterPro" id="IPR010666">
    <property type="entry name" value="Znf_GRF"/>
</dbReference>
<dbReference type="AlphaFoldDB" id="A0AAD7JXI1"/>
<evidence type="ECO:0000256" key="4">
    <source>
        <dbReference type="PROSITE-ProRule" id="PRU01343"/>
    </source>
</evidence>
<evidence type="ECO:0000256" key="6">
    <source>
        <dbReference type="SAM" id="MobiDB-lite"/>
    </source>
</evidence>
<feature type="compositionally biased region" description="Polar residues" evidence="6">
    <location>
        <begin position="92"/>
        <end position="106"/>
    </location>
</feature>
<accession>A0AAD7JXI1</accession>
<organism evidence="8 9">
    <name type="scientific">Mycena maculata</name>
    <dbReference type="NCBI Taxonomy" id="230809"/>
    <lineage>
        <taxon>Eukaryota</taxon>
        <taxon>Fungi</taxon>
        <taxon>Dikarya</taxon>
        <taxon>Basidiomycota</taxon>
        <taxon>Agaricomycotina</taxon>
        <taxon>Agaricomycetes</taxon>
        <taxon>Agaricomycetidae</taxon>
        <taxon>Agaricales</taxon>
        <taxon>Marasmiineae</taxon>
        <taxon>Mycenaceae</taxon>
        <taxon>Mycena</taxon>
    </lineage>
</organism>
<evidence type="ECO:0000256" key="2">
    <source>
        <dbReference type="ARBA" id="ARBA00022771"/>
    </source>
</evidence>
<evidence type="ECO:0000256" key="1">
    <source>
        <dbReference type="ARBA" id="ARBA00022723"/>
    </source>
</evidence>